<dbReference type="EMBL" id="WXEY01000015">
    <property type="protein sequence ID" value="MZP30581.1"/>
    <property type="molecule type" value="Genomic_DNA"/>
</dbReference>
<proteinExistence type="predicted"/>
<evidence type="ECO:0000313" key="1">
    <source>
        <dbReference type="EMBL" id="MZP30581.1"/>
    </source>
</evidence>
<sequence length="63" mass="7313">MKLTDPHSQKKPIKLGNVKVNYRGDYPSKFNDFLIDDIFDSVTTKPEPIKTIKPRRINVIDRA</sequence>
<gene>
    <name evidence="1" type="ORF">GTO91_12740</name>
</gene>
<comment type="caution">
    <text evidence="1">The sequence shown here is derived from an EMBL/GenBank/DDBJ whole genome shotgun (WGS) entry which is preliminary data.</text>
</comment>
<evidence type="ECO:0000313" key="2">
    <source>
        <dbReference type="Proteomes" id="UP000463470"/>
    </source>
</evidence>
<dbReference type="RefSeq" id="WP_161259100.1">
    <property type="nucleotide sequence ID" value="NZ_WXEY01000015.1"/>
</dbReference>
<accession>A0A845LCE2</accession>
<organism evidence="1 2">
    <name type="scientific">Heliomicrobium undosum</name>
    <dbReference type="NCBI Taxonomy" id="121734"/>
    <lineage>
        <taxon>Bacteria</taxon>
        <taxon>Bacillati</taxon>
        <taxon>Bacillota</taxon>
        <taxon>Clostridia</taxon>
        <taxon>Eubacteriales</taxon>
        <taxon>Heliobacteriaceae</taxon>
        <taxon>Heliomicrobium</taxon>
    </lineage>
</organism>
<keyword evidence="2" id="KW-1185">Reference proteome</keyword>
<reference evidence="1 2" key="1">
    <citation type="submission" date="2020-01" db="EMBL/GenBank/DDBJ databases">
        <title>Whole-genome sequence of Heliobacterium undosum DSM 13378.</title>
        <authorList>
            <person name="Kyndt J.A."/>
            <person name="Meyer T.E."/>
        </authorList>
    </citation>
    <scope>NUCLEOTIDE SEQUENCE [LARGE SCALE GENOMIC DNA]</scope>
    <source>
        <strain evidence="1 2">DSM 13378</strain>
    </source>
</reference>
<name>A0A845LCE2_9FIRM</name>
<protein>
    <submittedName>
        <fullName evidence="1">Uncharacterized protein</fullName>
    </submittedName>
</protein>
<dbReference type="AlphaFoldDB" id="A0A845LCE2"/>
<dbReference type="Proteomes" id="UP000463470">
    <property type="component" value="Unassembled WGS sequence"/>
</dbReference>